<evidence type="ECO:0000256" key="1">
    <source>
        <dbReference type="SAM" id="MobiDB-lite"/>
    </source>
</evidence>
<sequence length="106" mass="11857">MDKSTSTVQLLMARFNGQILIPFVDAVTSAGFQEQTARNMIYKGKFPIPTVLSGSRRFVYIQDLAKFIDSLRDQSQPAMKTRRGRPTKASKMAGQRLHDAGDSYAK</sequence>
<feature type="region of interest" description="Disordered" evidence="1">
    <location>
        <begin position="75"/>
        <end position="106"/>
    </location>
</feature>
<comment type="caution">
    <text evidence="2">The sequence shown here is derived from an EMBL/GenBank/DDBJ whole genome shotgun (WGS) entry which is preliminary data.</text>
</comment>
<evidence type="ECO:0000313" key="2">
    <source>
        <dbReference type="EMBL" id="MFD0912722.1"/>
    </source>
</evidence>
<dbReference type="InterPro" id="IPR020518">
    <property type="entry name" value="Tscrpt_reg_PrtN"/>
</dbReference>
<gene>
    <name evidence="2" type="ORF">ACFQ1Z_04110</name>
</gene>
<proteinExistence type="predicted"/>
<dbReference type="EMBL" id="JBHTKB010000001">
    <property type="protein sequence ID" value="MFD0912722.1"/>
    <property type="molecule type" value="Genomic_DNA"/>
</dbReference>
<dbReference type="RefSeq" id="WP_379055873.1">
    <property type="nucleotide sequence ID" value="NZ_JBHTKB010000001.1"/>
</dbReference>
<dbReference type="Pfam" id="PF11112">
    <property type="entry name" value="PyocinActivator"/>
    <property type="match status" value="1"/>
</dbReference>
<keyword evidence="3" id="KW-1185">Reference proteome</keyword>
<organism evidence="2 3">
    <name type="scientific">Methylophilus luteus</name>
    <dbReference type="NCBI Taxonomy" id="640108"/>
    <lineage>
        <taxon>Bacteria</taxon>
        <taxon>Pseudomonadati</taxon>
        <taxon>Pseudomonadota</taxon>
        <taxon>Betaproteobacteria</taxon>
        <taxon>Nitrosomonadales</taxon>
        <taxon>Methylophilaceae</taxon>
        <taxon>Methylophilus</taxon>
    </lineage>
</organism>
<evidence type="ECO:0000313" key="3">
    <source>
        <dbReference type="Proteomes" id="UP001597128"/>
    </source>
</evidence>
<feature type="compositionally biased region" description="Basic and acidic residues" evidence="1">
    <location>
        <begin position="96"/>
        <end position="106"/>
    </location>
</feature>
<reference evidence="3" key="1">
    <citation type="journal article" date="2019" name="Int. J. Syst. Evol. Microbiol.">
        <title>The Global Catalogue of Microorganisms (GCM) 10K type strain sequencing project: providing services to taxonomists for standard genome sequencing and annotation.</title>
        <authorList>
            <consortium name="The Broad Institute Genomics Platform"/>
            <consortium name="The Broad Institute Genome Sequencing Center for Infectious Disease"/>
            <person name="Wu L."/>
            <person name="Ma J."/>
        </authorList>
    </citation>
    <scope>NUCLEOTIDE SEQUENCE [LARGE SCALE GENOMIC DNA]</scope>
    <source>
        <strain evidence="3">CCUG 58412</strain>
    </source>
</reference>
<protein>
    <submittedName>
        <fullName evidence="2">Pyocin activator PrtN family protein</fullName>
    </submittedName>
</protein>
<dbReference type="Proteomes" id="UP001597128">
    <property type="component" value="Unassembled WGS sequence"/>
</dbReference>
<name>A0ABW3F2S2_9PROT</name>
<accession>A0ABW3F2S2</accession>